<dbReference type="InterPro" id="IPR027417">
    <property type="entry name" value="P-loop_NTPase"/>
</dbReference>
<comment type="caution">
    <text evidence="1">The sequence shown here is derived from an EMBL/GenBank/DDBJ whole genome shotgun (WGS) entry which is preliminary data.</text>
</comment>
<organism evidence="1 2">
    <name type="scientific">Rhodopila globiformis</name>
    <name type="common">Rhodopseudomonas globiformis</name>
    <dbReference type="NCBI Taxonomy" id="1071"/>
    <lineage>
        <taxon>Bacteria</taxon>
        <taxon>Pseudomonadati</taxon>
        <taxon>Pseudomonadota</taxon>
        <taxon>Alphaproteobacteria</taxon>
        <taxon>Acetobacterales</taxon>
        <taxon>Acetobacteraceae</taxon>
        <taxon>Rhodopila</taxon>
    </lineage>
</organism>
<keyword evidence="2" id="KW-1185">Reference proteome</keyword>
<dbReference type="PANTHER" id="PTHR32309:SF13">
    <property type="entry name" value="FERRIC ENTEROBACTIN TRANSPORT PROTEIN FEPE"/>
    <property type="match status" value="1"/>
</dbReference>
<dbReference type="GO" id="GO:0005886">
    <property type="term" value="C:plasma membrane"/>
    <property type="evidence" value="ECO:0007669"/>
    <property type="project" value="TreeGrafter"/>
</dbReference>
<dbReference type="SUPFAM" id="SSF52540">
    <property type="entry name" value="P-loop containing nucleoside triphosphate hydrolases"/>
    <property type="match status" value="1"/>
</dbReference>
<gene>
    <name evidence="1" type="ORF">CCS01_31825</name>
</gene>
<name>A0A2S6MTS4_RHOGL</name>
<evidence type="ECO:0000313" key="1">
    <source>
        <dbReference type="EMBL" id="PPQ25763.1"/>
    </source>
</evidence>
<proteinExistence type="predicted"/>
<protein>
    <recommendedName>
        <fullName evidence="3">CobQ/CobB/MinD/ParA nucleotide binding domain-containing protein</fullName>
    </recommendedName>
</protein>
<reference evidence="1 2" key="1">
    <citation type="journal article" date="2018" name="Arch. Microbiol.">
        <title>New insights into the metabolic potential of the phototrophic purple bacterium Rhodopila globiformis DSM 161(T) from its draft genome sequence and evidence for a vanadium-dependent nitrogenase.</title>
        <authorList>
            <person name="Imhoff J.F."/>
            <person name="Rahn T."/>
            <person name="Kunzel S."/>
            <person name="Neulinger S.C."/>
        </authorList>
    </citation>
    <scope>NUCLEOTIDE SEQUENCE [LARGE SCALE GENOMIC DNA]</scope>
    <source>
        <strain evidence="1 2">DSM 161</strain>
    </source>
</reference>
<dbReference type="InterPro" id="IPR050445">
    <property type="entry name" value="Bact_polysacc_biosynth/exp"/>
</dbReference>
<dbReference type="OrthoDB" id="8430685at2"/>
<sequence length="243" mass="26092">MNRLSTPELTILRKAAPATGSNDEQALAPVRIGIGAISRHHPSFVQLYYAIEARRTSAMPLVVQFTSPTSETGASTVASGYARVAADDCAQPVLYVDCNGVPMKSRGHGPNADRPTLFDALRRGLPLADAIVPARDAKNLMWAKLGPGERPLLALGGDRLQSMLDMLRASHPVIVLDTPPTEAPEAAAVSRYCDGSVLVVAAGRTRQWEIENAKALLERLGGQTVGVVLNRERTILPRWLGRS</sequence>
<dbReference type="PANTHER" id="PTHR32309">
    <property type="entry name" value="TYROSINE-PROTEIN KINASE"/>
    <property type="match status" value="1"/>
</dbReference>
<dbReference type="AlphaFoldDB" id="A0A2S6MTS4"/>
<evidence type="ECO:0000313" key="2">
    <source>
        <dbReference type="Proteomes" id="UP000239724"/>
    </source>
</evidence>
<dbReference type="GO" id="GO:0004713">
    <property type="term" value="F:protein tyrosine kinase activity"/>
    <property type="evidence" value="ECO:0007669"/>
    <property type="project" value="TreeGrafter"/>
</dbReference>
<dbReference type="EMBL" id="NHRY01000277">
    <property type="protein sequence ID" value="PPQ25763.1"/>
    <property type="molecule type" value="Genomic_DNA"/>
</dbReference>
<evidence type="ECO:0008006" key="3">
    <source>
        <dbReference type="Google" id="ProtNLM"/>
    </source>
</evidence>
<dbReference type="RefSeq" id="WP_104523361.1">
    <property type="nucleotide sequence ID" value="NZ_NHRY01000277.1"/>
</dbReference>
<accession>A0A2S6MTS4</accession>
<dbReference type="Proteomes" id="UP000239724">
    <property type="component" value="Unassembled WGS sequence"/>
</dbReference>
<dbReference type="Gene3D" id="3.40.50.300">
    <property type="entry name" value="P-loop containing nucleotide triphosphate hydrolases"/>
    <property type="match status" value="1"/>
</dbReference>